<reference evidence="2" key="1">
    <citation type="submission" date="2020-05" db="EMBL/GenBank/DDBJ databases">
        <title>Phylogenomic resolution of chytrid fungi.</title>
        <authorList>
            <person name="Stajich J.E."/>
            <person name="Amses K."/>
            <person name="Simmons R."/>
            <person name="Seto K."/>
            <person name="Myers J."/>
            <person name="Bonds A."/>
            <person name="Quandt C.A."/>
            <person name="Barry K."/>
            <person name="Liu P."/>
            <person name="Grigoriev I."/>
            <person name="Longcore J.E."/>
            <person name="James T.Y."/>
        </authorList>
    </citation>
    <scope>NUCLEOTIDE SEQUENCE</scope>
    <source>
        <strain evidence="2">JEL0513</strain>
    </source>
</reference>
<keyword evidence="3" id="KW-1185">Reference proteome</keyword>
<dbReference type="InterPro" id="IPR050987">
    <property type="entry name" value="AtrR-like"/>
</dbReference>
<dbReference type="Proteomes" id="UP001211907">
    <property type="component" value="Unassembled WGS sequence"/>
</dbReference>
<dbReference type="PANTHER" id="PTHR46910">
    <property type="entry name" value="TRANSCRIPTION FACTOR PDR1"/>
    <property type="match status" value="1"/>
</dbReference>
<proteinExistence type="predicted"/>
<name>A0AAD5SXC7_9FUNG</name>
<evidence type="ECO:0000313" key="2">
    <source>
        <dbReference type="EMBL" id="KAJ3110555.1"/>
    </source>
</evidence>
<feature type="non-terminal residue" evidence="2">
    <location>
        <position position="590"/>
    </location>
</feature>
<dbReference type="CDD" id="cd12148">
    <property type="entry name" value="fungal_TF_MHR"/>
    <property type="match status" value="1"/>
</dbReference>
<evidence type="ECO:0000256" key="1">
    <source>
        <dbReference type="ARBA" id="ARBA00023242"/>
    </source>
</evidence>
<dbReference type="AlphaFoldDB" id="A0AAD5SXC7"/>
<accession>A0AAD5SXC7</accession>
<sequence>MYLPVRAAQLNEPDLNCHLFSSSFMFHSMCPIHPVRFMLNFDDEPPALRYIIFAFTAFYQNSPLQNVNEFYQQAKKEILNSARFSNEKGALKYIQTLFVKYQFYFARGQPAAGIDDLTEAMQLIQDWKLDIDPNVNKNSLLPYEKDERRRIYWVVYYSVKSISLRTGMVQVPPISQEMQPHSQCFLGGGSAAICETSNLLQFAGPIIEYARKTPDSLTFLLSSEHQDAINKHVANIKNWQTNLPDHLRISPEKLPELLKSGDFSGILDTAILPVIFTCITYRSVLYTTFIPRLLHSPLRTCTTTKFIVSAMEVCLNESQGLEKLFRQLLTMTITERKLDSGFWRGVANIANGCFEAATVSWFMYCRTLPYFWDRYKKKSGRCDKKAREAIKSRMEVFQQCLCLLQTSQCGDETKFSAFQPTNRECLVSPMLRCVNEMSSEILKHDEIFQAETQMPRNIELEKNAALINKPSSEVLADLDSKYSTQNSCNSTSSIYDNYLNITESRSYSNSSISKYSHNNNRLNCVELSMKVMNLESDENAYELVVVSEESPWVYLGLLGMDVNNQIGWKAPYEGKWRKFWHQSWDKLVLQ</sequence>
<evidence type="ECO:0000313" key="3">
    <source>
        <dbReference type="Proteomes" id="UP001211907"/>
    </source>
</evidence>
<evidence type="ECO:0008006" key="4">
    <source>
        <dbReference type="Google" id="ProtNLM"/>
    </source>
</evidence>
<comment type="caution">
    <text evidence="2">The sequence shown here is derived from an EMBL/GenBank/DDBJ whole genome shotgun (WGS) entry which is preliminary data.</text>
</comment>
<dbReference type="GO" id="GO:0003700">
    <property type="term" value="F:DNA-binding transcription factor activity"/>
    <property type="evidence" value="ECO:0007669"/>
    <property type="project" value="InterPro"/>
</dbReference>
<organism evidence="2 3">
    <name type="scientific">Physocladia obscura</name>
    <dbReference type="NCBI Taxonomy" id="109957"/>
    <lineage>
        <taxon>Eukaryota</taxon>
        <taxon>Fungi</taxon>
        <taxon>Fungi incertae sedis</taxon>
        <taxon>Chytridiomycota</taxon>
        <taxon>Chytridiomycota incertae sedis</taxon>
        <taxon>Chytridiomycetes</taxon>
        <taxon>Chytridiales</taxon>
        <taxon>Chytriomycetaceae</taxon>
        <taxon>Physocladia</taxon>
    </lineage>
</organism>
<dbReference type="EMBL" id="JADGJH010001716">
    <property type="protein sequence ID" value="KAJ3110555.1"/>
    <property type="molecule type" value="Genomic_DNA"/>
</dbReference>
<keyword evidence="1" id="KW-0539">Nucleus</keyword>
<gene>
    <name evidence="2" type="ORF">HK100_002998</name>
</gene>
<dbReference type="PANTHER" id="PTHR46910:SF1">
    <property type="entry name" value="MISCELLANEOUS ZN(II)2CYS6 TRANSCRIPTION FACTOR (EUROFUNG)-RELATED"/>
    <property type="match status" value="1"/>
</dbReference>
<protein>
    <recommendedName>
        <fullName evidence="4">Transcription factor domain-containing protein</fullName>
    </recommendedName>
</protein>